<name>A0AAN9P327_CLITE</name>
<comment type="caution">
    <text evidence="1">The sequence shown here is derived from an EMBL/GenBank/DDBJ whole genome shotgun (WGS) entry which is preliminary data.</text>
</comment>
<protein>
    <submittedName>
        <fullName evidence="1">Uncharacterized protein</fullName>
    </submittedName>
</protein>
<gene>
    <name evidence="1" type="ORF">RJT34_19194</name>
</gene>
<proteinExistence type="predicted"/>
<evidence type="ECO:0000313" key="2">
    <source>
        <dbReference type="Proteomes" id="UP001359559"/>
    </source>
</evidence>
<accession>A0AAN9P327</accession>
<evidence type="ECO:0000313" key="1">
    <source>
        <dbReference type="EMBL" id="KAK7284448.1"/>
    </source>
</evidence>
<dbReference type="Proteomes" id="UP001359559">
    <property type="component" value="Unassembled WGS sequence"/>
</dbReference>
<sequence>MLRVSPIYEMKFLPLCILAVFWCLVKTDLEIYGTQYYPTLNGYSEDNCFLFKQQIVTLNRRQATYVNSVFVNTQ</sequence>
<reference evidence="1 2" key="1">
    <citation type="submission" date="2024-01" db="EMBL/GenBank/DDBJ databases">
        <title>The genomes of 5 underutilized Papilionoideae crops provide insights into root nodulation and disease resistance.</title>
        <authorList>
            <person name="Yuan L."/>
        </authorList>
    </citation>
    <scope>NUCLEOTIDE SEQUENCE [LARGE SCALE GENOMIC DNA]</scope>
    <source>
        <strain evidence="1">LY-2023</strain>
        <tissue evidence="1">Leaf</tissue>
    </source>
</reference>
<dbReference type="AlphaFoldDB" id="A0AAN9P327"/>
<keyword evidence="2" id="KW-1185">Reference proteome</keyword>
<organism evidence="1 2">
    <name type="scientific">Clitoria ternatea</name>
    <name type="common">Butterfly pea</name>
    <dbReference type="NCBI Taxonomy" id="43366"/>
    <lineage>
        <taxon>Eukaryota</taxon>
        <taxon>Viridiplantae</taxon>
        <taxon>Streptophyta</taxon>
        <taxon>Embryophyta</taxon>
        <taxon>Tracheophyta</taxon>
        <taxon>Spermatophyta</taxon>
        <taxon>Magnoliopsida</taxon>
        <taxon>eudicotyledons</taxon>
        <taxon>Gunneridae</taxon>
        <taxon>Pentapetalae</taxon>
        <taxon>rosids</taxon>
        <taxon>fabids</taxon>
        <taxon>Fabales</taxon>
        <taxon>Fabaceae</taxon>
        <taxon>Papilionoideae</taxon>
        <taxon>50 kb inversion clade</taxon>
        <taxon>NPAAA clade</taxon>
        <taxon>indigoferoid/millettioid clade</taxon>
        <taxon>Phaseoleae</taxon>
        <taxon>Clitoria</taxon>
    </lineage>
</organism>
<dbReference type="EMBL" id="JAYKXN010000005">
    <property type="protein sequence ID" value="KAK7284448.1"/>
    <property type="molecule type" value="Genomic_DNA"/>
</dbReference>